<keyword evidence="3" id="KW-1185">Reference proteome</keyword>
<evidence type="ECO:0000256" key="1">
    <source>
        <dbReference type="SAM" id="MobiDB-lite"/>
    </source>
</evidence>
<proteinExistence type="predicted"/>
<sequence length="218" mass="25060">MKSAKARSFVESLKKQSCLFGTLHIKAAAAIITFIDLFFICHFDEILYKNRASDLQYNIAFALILYMLVMVLLAQYALHRNAGWMLLPLIITHIGFCLGSFSIYASQIYAELIFIIKHDIHFGRLFMFILYRIIISILNCYAIFILCRTYVMLKNYSEPMNVNNEIFENVKDVGEIVFFEKPSITRQHHLVASPAPYDSPRGAPTRSPTRSVLFSNVL</sequence>
<feature type="transmembrane region" description="Helical" evidence="2">
    <location>
        <begin position="55"/>
        <end position="78"/>
    </location>
</feature>
<keyword evidence="2" id="KW-1133">Transmembrane helix</keyword>
<feature type="transmembrane region" description="Helical" evidence="2">
    <location>
        <begin position="84"/>
        <end position="104"/>
    </location>
</feature>
<dbReference type="Proteomes" id="UP000887578">
    <property type="component" value="Unplaced"/>
</dbReference>
<feature type="transmembrane region" description="Helical" evidence="2">
    <location>
        <begin position="125"/>
        <end position="146"/>
    </location>
</feature>
<evidence type="ECO:0000256" key="2">
    <source>
        <dbReference type="SAM" id="Phobius"/>
    </source>
</evidence>
<keyword evidence="2" id="KW-0472">Membrane</keyword>
<feature type="region of interest" description="Disordered" evidence="1">
    <location>
        <begin position="193"/>
        <end position="218"/>
    </location>
</feature>
<reference evidence="4" key="1">
    <citation type="submission" date="2022-11" db="UniProtKB">
        <authorList>
            <consortium name="WormBaseParasite"/>
        </authorList>
    </citation>
    <scope>IDENTIFICATION</scope>
</reference>
<evidence type="ECO:0000313" key="3">
    <source>
        <dbReference type="Proteomes" id="UP000887578"/>
    </source>
</evidence>
<keyword evidence="2" id="KW-0812">Transmembrane</keyword>
<evidence type="ECO:0000313" key="4">
    <source>
        <dbReference type="WBParaSite" id="PDA_v2.g918.t1"/>
    </source>
</evidence>
<feature type="compositionally biased region" description="Polar residues" evidence="1">
    <location>
        <begin position="206"/>
        <end position="218"/>
    </location>
</feature>
<dbReference type="AlphaFoldDB" id="A0A914QXZ7"/>
<organism evidence="3 4">
    <name type="scientific">Panagrolaimus davidi</name>
    <dbReference type="NCBI Taxonomy" id="227884"/>
    <lineage>
        <taxon>Eukaryota</taxon>
        <taxon>Metazoa</taxon>
        <taxon>Ecdysozoa</taxon>
        <taxon>Nematoda</taxon>
        <taxon>Chromadorea</taxon>
        <taxon>Rhabditida</taxon>
        <taxon>Tylenchina</taxon>
        <taxon>Panagrolaimomorpha</taxon>
        <taxon>Panagrolaimoidea</taxon>
        <taxon>Panagrolaimidae</taxon>
        <taxon>Panagrolaimus</taxon>
    </lineage>
</organism>
<dbReference type="WBParaSite" id="PDA_v2.g918.t1">
    <property type="protein sequence ID" value="PDA_v2.g918.t1"/>
    <property type="gene ID" value="PDA_v2.g918"/>
</dbReference>
<name>A0A914QXZ7_9BILA</name>
<protein>
    <submittedName>
        <fullName evidence="4">Uncharacterized protein</fullName>
    </submittedName>
</protein>
<feature type="transmembrane region" description="Helical" evidence="2">
    <location>
        <begin position="23"/>
        <end position="43"/>
    </location>
</feature>
<accession>A0A914QXZ7</accession>